<dbReference type="Pfam" id="PF00174">
    <property type="entry name" value="Oxidored_molyb"/>
    <property type="match status" value="1"/>
</dbReference>
<dbReference type="InterPro" id="IPR036374">
    <property type="entry name" value="OxRdtase_Mopterin-bd_sf"/>
</dbReference>
<keyword evidence="4" id="KW-1185">Reference proteome</keyword>
<dbReference type="Proteomes" id="UP000639775">
    <property type="component" value="Unassembled WGS sequence"/>
</dbReference>
<reference evidence="3" key="1">
    <citation type="submission" date="2020-03" db="EMBL/GenBank/DDBJ databases">
        <title>Roseovarius gahaiensis sp. nov., isolated from Gahai Saline Lake, China.</title>
        <authorList>
            <person name="Sun X."/>
        </authorList>
    </citation>
    <scope>NUCLEOTIDE SEQUENCE</scope>
    <source>
        <strain evidence="3">GH877</strain>
    </source>
</reference>
<evidence type="ECO:0000256" key="1">
    <source>
        <dbReference type="SAM" id="SignalP"/>
    </source>
</evidence>
<dbReference type="EMBL" id="JAAORB010000031">
    <property type="protein sequence ID" value="NHQ75379.1"/>
    <property type="molecule type" value="Genomic_DNA"/>
</dbReference>
<feature type="chain" id="PRO_5037753636" evidence="1">
    <location>
        <begin position="18"/>
        <end position="166"/>
    </location>
</feature>
<dbReference type="SUPFAM" id="SSF56524">
    <property type="entry name" value="Oxidoreductase molybdopterin-binding domain"/>
    <property type="match status" value="1"/>
</dbReference>
<name>A0A967EL03_9RHOB</name>
<evidence type="ECO:0000259" key="2">
    <source>
        <dbReference type="Pfam" id="PF00174"/>
    </source>
</evidence>
<evidence type="ECO:0000313" key="3">
    <source>
        <dbReference type="EMBL" id="NHQ75379.1"/>
    </source>
</evidence>
<keyword evidence="1" id="KW-0732">Signal</keyword>
<feature type="signal peptide" evidence="1">
    <location>
        <begin position="1"/>
        <end position="17"/>
    </location>
</feature>
<protein>
    <submittedName>
        <fullName evidence="3">Molybdopterin-dependent oxidoreductase</fullName>
    </submittedName>
</protein>
<dbReference type="InterPro" id="IPR000572">
    <property type="entry name" value="OxRdtase_Mopterin-bd_dom"/>
</dbReference>
<feature type="domain" description="Oxidoreductase molybdopterin-binding" evidence="2">
    <location>
        <begin position="67"/>
        <end position="137"/>
    </location>
</feature>
<organism evidence="3 4">
    <name type="scientific">Roseovarius gahaiensis</name>
    <dbReference type="NCBI Taxonomy" id="2716691"/>
    <lineage>
        <taxon>Bacteria</taxon>
        <taxon>Pseudomonadati</taxon>
        <taxon>Pseudomonadota</taxon>
        <taxon>Alphaproteobacteria</taxon>
        <taxon>Rhodobacterales</taxon>
        <taxon>Roseobacteraceae</taxon>
        <taxon>Roseovarius</taxon>
    </lineage>
</organism>
<sequence>MIQSILATLALAGTALASELPAPKEDVILTVTGSIGATNSETAALFDLASLQDLGQSEFTTSTIWTDGENTFTGVSLATLLNAVGVETGTVNATAINDYSVTFPVAEALADDAIIAYEMNGKQLSMREKGPLWIVYPYDDDNKYKSETYYSRSIWHLDRIEISSQP</sequence>
<accession>A0A967EL03</accession>
<proteinExistence type="predicted"/>
<dbReference type="AlphaFoldDB" id="A0A967EL03"/>
<dbReference type="Gene3D" id="3.90.420.10">
    <property type="entry name" value="Oxidoreductase, molybdopterin-binding domain"/>
    <property type="match status" value="1"/>
</dbReference>
<evidence type="ECO:0000313" key="4">
    <source>
        <dbReference type="Proteomes" id="UP000639775"/>
    </source>
</evidence>
<gene>
    <name evidence="3" type="ORF">HAT86_13045</name>
</gene>
<comment type="caution">
    <text evidence="3">The sequence shown here is derived from an EMBL/GenBank/DDBJ whole genome shotgun (WGS) entry which is preliminary data.</text>
</comment>